<dbReference type="EMBL" id="GGEC01013712">
    <property type="protein sequence ID" value="MBW94195.1"/>
    <property type="molecule type" value="Transcribed_RNA"/>
</dbReference>
<organism evidence="1">
    <name type="scientific">Rhizophora mucronata</name>
    <name type="common">Asiatic mangrove</name>
    <dbReference type="NCBI Taxonomy" id="61149"/>
    <lineage>
        <taxon>Eukaryota</taxon>
        <taxon>Viridiplantae</taxon>
        <taxon>Streptophyta</taxon>
        <taxon>Embryophyta</taxon>
        <taxon>Tracheophyta</taxon>
        <taxon>Spermatophyta</taxon>
        <taxon>Magnoliopsida</taxon>
        <taxon>eudicotyledons</taxon>
        <taxon>Gunneridae</taxon>
        <taxon>Pentapetalae</taxon>
        <taxon>rosids</taxon>
        <taxon>fabids</taxon>
        <taxon>Malpighiales</taxon>
        <taxon>Rhizophoraceae</taxon>
        <taxon>Rhizophora</taxon>
    </lineage>
</organism>
<reference evidence="1" key="1">
    <citation type="submission" date="2018-02" db="EMBL/GenBank/DDBJ databases">
        <title>Rhizophora mucronata_Transcriptome.</title>
        <authorList>
            <person name="Meera S.P."/>
            <person name="Sreeshan A."/>
            <person name="Augustine A."/>
        </authorList>
    </citation>
    <scope>NUCLEOTIDE SEQUENCE</scope>
    <source>
        <tissue evidence="1">Leaf</tissue>
    </source>
</reference>
<sequence length="57" mass="6583">MSVMKEVRVAWIVMMITMISNSTAGMELYKDSFNVLSTKCSIVDPFEQFSLLFFFFA</sequence>
<dbReference type="AlphaFoldDB" id="A0A2P2JL58"/>
<evidence type="ECO:0000313" key="1">
    <source>
        <dbReference type="EMBL" id="MBW94195.1"/>
    </source>
</evidence>
<accession>A0A2P2JL58</accession>
<protein>
    <submittedName>
        <fullName evidence="1">Uncharacterized protein LOC107420568</fullName>
    </submittedName>
</protein>
<name>A0A2P2JL58_RHIMU</name>
<proteinExistence type="predicted"/>